<dbReference type="GO" id="GO:0043565">
    <property type="term" value="F:sequence-specific DNA binding"/>
    <property type="evidence" value="ECO:0007669"/>
    <property type="project" value="InterPro"/>
</dbReference>
<evidence type="ECO:0000259" key="5">
    <source>
        <dbReference type="PROSITE" id="PS01124"/>
    </source>
</evidence>
<feature type="transmembrane region" description="Helical" evidence="4">
    <location>
        <begin position="147"/>
        <end position="171"/>
    </location>
</feature>
<dbReference type="Pfam" id="PF12833">
    <property type="entry name" value="HTH_18"/>
    <property type="match status" value="1"/>
</dbReference>
<dbReference type="InterPro" id="IPR018062">
    <property type="entry name" value="HTH_AraC-typ_CS"/>
</dbReference>
<evidence type="ECO:0000256" key="3">
    <source>
        <dbReference type="ARBA" id="ARBA00023163"/>
    </source>
</evidence>
<name>A0A4Q7IN86_9GAMM</name>
<dbReference type="PROSITE" id="PS01124">
    <property type="entry name" value="HTH_ARAC_FAMILY_2"/>
    <property type="match status" value="1"/>
</dbReference>
<dbReference type="PANTHER" id="PTHR43280">
    <property type="entry name" value="ARAC-FAMILY TRANSCRIPTIONAL REGULATOR"/>
    <property type="match status" value="1"/>
</dbReference>
<protein>
    <recommendedName>
        <fullName evidence="5">HTH araC/xylS-type domain-containing protein</fullName>
    </recommendedName>
</protein>
<evidence type="ECO:0000313" key="7">
    <source>
        <dbReference type="Proteomes" id="UP000291338"/>
    </source>
</evidence>
<organism evidence="6 7">
    <name type="scientific">Pseudoalteromonas phenolica</name>
    <dbReference type="NCBI Taxonomy" id="161398"/>
    <lineage>
        <taxon>Bacteria</taxon>
        <taxon>Pseudomonadati</taxon>
        <taxon>Pseudomonadota</taxon>
        <taxon>Gammaproteobacteria</taxon>
        <taxon>Alteromonadales</taxon>
        <taxon>Pseudoalteromonadaceae</taxon>
        <taxon>Pseudoalteromonas</taxon>
    </lineage>
</organism>
<dbReference type="SUPFAM" id="SSF46689">
    <property type="entry name" value="Homeodomain-like"/>
    <property type="match status" value="1"/>
</dbReference>
<comment type="caution">
    <text evidence="6">The sequence shown here is derived from an EMBL/GenBank/DDBJ whole genome shotgun (WGS) entry which is preliminary data.</text>
</comment>
<dbReference type="Proteomes" id="UP000291338">
    <property type="component" value="Unassembled WGS sequence"/>
</dbReference>
<dbReference type="InterPro" id="IPR018060">
    <property type="entry name" value="HTH_AraC"/>
</dbReference>
<dbReference type="PRINTS" id="PR00032">
    <property type="entry name" value="HTHARAC"/>
</dbReference>
<dbReference type="GO" id="GO:0003700">
    <property type="term" value="F:DNA-binding transcription factor activity"/>
    <property type="evidence" value="ECO:0007669"/>
    <property type="project" value="InterPro"/>
</dbReference>
<keyword evidence="1" id="KW-0805">Transcription regulation</keyword>
<feature type="domain" description="HTH araC/xylS-type" evidence="5">
    <location>
        <begin position="303"/>
        <end position="408"/>
    </location>
</feature>
<proteinExistence type="predicted"/>
<dbReference type="Gene3D" id="1.10.10.60">
    <property type="entry name" value="Homeodomain-like"/>
    <property type="match status" value="2"/>
</dbReference>
<dbReference type="InterPro" id="IPR009057">
    <property type="entry name" value="Homeodomain-like_sf"/>
</dbReference>
<dbReference type="PROSITE" id="PS00041">
    <property type="entry name" value="HTH_ARAC_FAMILY_1"/>
    <property type="match status" value="1"/>
</dbReference>
<feature type="transmembrane region" description="Helical" evidence="4">
    <location>
        <begin position="231"/>
        <end position="249"/>
    </location>
</feature>
<keyword evidence="4" id="KW-0472">Membrane</keyword>
<dbReference type="PANTHER" id="PTHR43280:SF29">
    <property type="entry name" value="ARAC-FAMILY TRANSCRIPTIONAL REGULATOR"/>
    <property type="match status" value="1"/>
</dbReference>
<dbReference type="InterPro" id="IPR020449">
    <property type="entry name" value="Tscrpt_reg_AraC-type_HTH"/>
</dbReference>
<evidence type="ECO:0000256" key="2">
    <source>
        <dbReference type="ARBA" id="ARBA00023125"/>
    </source>
</evidence>
<feature type="transmembrane region" description="Helical" evidence="4">
    <location>
        <begin position="104"/>
        <end position="122"/>
    </location>
</feature>
<dbReference type="RefSeq" id="WP_130255459.1">
    <property type="nucleotide sequence ID" value="NZ_PPSX01000034.1"/>
</dbReference>
<dbReference type="EMBL" id="PPSX01000034">
    <property type="protein sequence ID" value="RZQ53222.1"/>
    <property type="molecule type" value="Genomic_DNA"/>
</dbReference>
<feature type="transmembrane region" description="Helical" evidence="4">
    <location>
        <begin position="35"/>
        <end position="55"/>
    </location>
</feature>
<keyword evidence="4" id="KW-0812">Transmembrane</keyword>
<keyword evidence="4" id="KW-1133">Transmembrane helix</keyword>
<feature type="transmembrane region" description="Helical" evidence="4">
    <location>
        <begin position="61"/>
        <end position="84"/>
    </location>
</feature>
<evidence type="ECO:0000313" key="6">
    <source>
        <dbReference type="EMBL" id="RZQ53222.1"/>
    </source>
</evidence>
<sequence>MPAADLNLLAINIATLSVLFFSANLLVVRTSKNHTYFPLALSFIGIAIVICQPSLKTLAPALQLSTLTLALPALLIIAPCFWLYVKGLTHSAPWRFKKADARHLALPGLGLLISFITFLLPADIHYNLLGKGDTAILEQTSALFRNFIYGLLIITFVLVLGWIAQSAFYLIKIVKRLQRYRTQLKQVFASTEAKEIRWLSGLLLFVGVAWAIAAINLLLDNLFIASEYTQDIFQFVLLITVCFVATWGLRQKPGFEELFSTESVDVEHQASFALDNNSSQVKESENISSQKYKRSALTAEMAENIAKKIEVAMTSENLYLDANLSLPKLAKHIHTSPNYISQMLNETLATNFFDYVNHKRIVAAQKLLLESELTVLDIAMQVGFNSKSAFYSAFKKHTQLTPSSYKKQNLNQ</sequence>
<dbReference type="SMART" id="SM00342">
    <property type="entry name" value="HTH_ARAC"/>
    <property type="match status" value="1"/>
</dbReference>
<dbReference type="AlphaFoldDB" id="A0A4Q7IN86"/>
<evidence type="ECO:0000256" key="4">
    <source>
        <dbReference type="SAM" id="Phobius"/>
    </source>
</evidence>
<reference evidence="6 7" key="1">
    <citation type="submission" date="2018-01" db="EMBL/GenBank/DDBJ databases">
        <title>Co-occurrence of chitin degradation, pigmentation and bioactivity in marine Pseudoalteromonas.</title>
        <authorList>
            <person name="Paulsen S."/>
            <person name="Gram L."/>
            <person name="Machado H."/>
        </authorList>
    </citation>
    <scope>NUCLEOTIDE SEQUENCE [LARGE SCALE GENOMIC DNA]</scope>
    <source>
        <strain evidence="6 7">S3898</strain>
    </source>
</reference>
<keyword evidence="2" id="KW-0238">DNA-binding</keyword>
<keyword evidence="3" id="KW-0804">Transcription</keyword>
<accession>A0A4Q7IN86</accession>
<gene>
    <name evidence="6" type="ORF">C1E23_10170</name>
</gene>
<evidence type="ECO:0000256" key="1">
    <source>
        <dbReference type="ARBA" id="ARBA00023015"/>
    </source>
</evidence>
<feature type="transmembrane region" description="Helical" evidence="4">
    <location>
        <begin position="6"/>
        <end position="28"/>
    </location>
</feature>
<feature type="transmembrane region" description="Helical" evidence="4">
    <location>
        <begin position="198"/>
        <end position="219"/>
    </location>
</feature>